<dbReference type="AlphaFoldDB" id="A0AAV1ZJD5"/>
<proteinExistence type="predicted"/>
<sequence>MNEENTSGPDSSSVNRHFTENSGEISNQEVAGSIQSEQQSNDICTETEDNKYNLEDPHSKSEVNYQQAEVLREHDEANLDFSTLNGKRKLVENEMVSTANPVKIQKNIKCERVKNSGKQKAISLRRQVLCAMTKKRYLSETDGCSQSSHKTTESQSETQDLQNKNSEIVVAGKKETSNDNLGSTATNSSFLHELQFQHASLNRSQEVSTNENQPSSSSQSTFSPVISCVSTMKSQSQKKIRAEKEVWEHFKWFLQTNKESYDRTMTGDISGENTETTDHTLNNAINTVRESTSQSLGEPFKLQTEDVTHETQDSLERQISPNRDDNLESVIILMEEIRSRLLKEIKRYEESLLNRREESHKEKNLQKKIKFLTDAKRILKMIHKYFDVLCNQEQLFKMTKTQVMNLNFSNCNLSNITDLMDLPLSASKIRAFSSLFLYLYKSLYYEIPFEIVFKRIDSDNFLLAYRRYRERKVVHGRQKEMSKDAVIKHTVCFNLNLEECRLKMRNVILHAENKSSEDDQNYINDIRIAIKDNLNCLCKLISAGSSIVFLVAKYLSESRKAALFELLFLDKRRSDVFPLLV</sequence>
<evidence type="ECO:0000313" key="2">
    <source>
        <dbReference type="EMBL" id="CAL1271831.1"/>
    </source>
</evidence>
<protein>
    <submittedName>
        <fullName evidence="2">Uncharacterized protein</fullName>
    </submittedName>
</protein>
<organism evidence="2 3">
    <name type="scientific">Larinioides sclopetarius</name>
    <dbReference type="NCBI Taxonomy" id="280406"/>
    <lineage>
        <taxon>Eukaryota</taxon>
        <taxon>Metazoa</taxon>
        <taxon>Ecdysozoa</taxon>
        <taxon>Arthropoda</taxon>
        <taxon>Chelicerata</taxon>
        <taxon>Arachnida</taxon>
        <taxon>Araneae</taxon>
        <taxon>Araneomorphae</taxon>
        <taxon>Entelegynae</taxon>
        <taxon>Araneoidea</taxon>
        <taxon>Araneidae</taxon>
        <taxon>Larinioides</taxon>
    </lineage>
</organism>
<feature type="compositionally biased region" description="Polar residues" evidence="1">
    <location>
        <begin position="1"/>
        <end position="44"/>
    </location>
</feature>
<feature type="region of interest" description="Disordered" evidence="1">
    <location>
        <begin position="1"/>
        <end position="60"/>
    </location>
</feature>
<gene>
    <name evidence="2" type="ORF">LARSCL_LOCUS6046</name>
</gene>
<evidence type="ECO:0000313" key="3">
    <source>
        <dbReference type="Proteomes" id="UP001497382"/>
    </source>
</evidence>
<evidence type="ECO:0000256" key="1">
    <source>
        <dbReference type="SAM" id="MobiDB-lite"/>
    </source>
</evidence>
<feature type="region of interest" description="Disordered" evidence="1">
    <location>
        <begin position="140"/>
        <end position="165"/>
    </location>
</feature>
<feature type="region of interest" description="Disordered" evidence="1">
    <location>
        <begin position="201"/>
        <end position="224"/>
    </location>
</feature>
<comment type="caution">
    <text evidence="2">The sequence shown here is derived from an EMBL/GenBank/DDBJ whole genome shotgun (WGS) entry which is preliminary data.</text>
</comment>
<feature type="compositionally biased region" description="Low complexity" evidence="1">
    <location>
        <begin position="207"/>
        <end position="224"/>
    </location>
</feature>
<name>A0AAV1ZJD5_9ARAC</name>
<feature type="compositionally biased region" description="Basic and acidic residues" evidence="1">
    <location>
        <begin position="48"/>
        <end position="60"/>
    </location>
</feature>
<accession>A0AAV1ZJD5</accession>
<feature type="compositionally biased region" description="Polar residues" evidence="1">
    <location>
        <begin position="142"/>
        <end position="165"/>
    </location>
</feature>
<dbReference type="EMBL" id="CAXIEN010000057">
    <property type="protein sequence ID" value="CAL1271831.1"/>
    <property type="molecule type" value="Genomic_DNA"/>
</dbReference>
<dbReference type="Proteomes" id="UP001497382">
    <property type="component" value="Unassembled WGS sequence"/>
</dbReference>
<keyword evidence="3" id="KW-1185">Reference proteome</keyword>
<reference evidence="2 3" key="1">
    <citation type="submission" date="2024-04" db="EMBL/GenBank/DDBJ databases">
        <authorList>
            <person name="Rising A."/>
            <person name="Reimegard J."/>
            <person name="Sonavane S."/>
            <person name="Akerstrom W."/>
            <person name="Nylinder S."/>
            <person name="Hedman E."/>
            <person name="Kallberg Y."/>
        </authorList>
    </citation>
    <scope>NUCLEOTIDE SEQUENCE [LARGE SCALE GENOMIC DNA]</scope>
</reference>